<evidence type="ECO:0000256" key="1">
    <source>
        <dbReference type="ARBA" id="ARBA00004308"/>
    </source>
</evidence>
<reference evidence="6" key="1">
    <citation type="submission" date="2025-08" db="UniProtKB">
        <authorList>
            <consortium name="Ensembl"/>
        </authorList>
    </citation>
    <scope>IDENTIFICATION</scope>
</reference>
<dbReference type="Ensembl" id="ENSGMOT00000005526.2">
    <property type="protein sequence ID" value="ENSGMOP00000005364.2"/>
    <property type="gene ID" value="ENSGMOG00000005072.2"/>
</dbReference>
<evidence type="ECO:0000256" key="3">
    <source>
        <dbReference type="ARBA" id="ARBA00023136"/>
    </source>
</evidence>
<evidence type="ECO:0000256" key="4">
    <source>
        <dbReference type="SAM" id="Phobius"/>
    </source>
</evidence>
<name>A0A8C4Z1L6_GADMO</name>
<sequence>MFAKATAHFLEEVDPTGNLIPVSSCNDSFNVLSIVRKQKGGLLFQKTKYVATGFTLNDILIGDTLIQPAVTLTEFANYTQSGSEKYQAGLEANLHPELAQLVVEHKGTSKHNISFGSLKKEDLNLPQLIKDSKGRFLDMDHSLIKQAREKDGAVFGLVTQKIVTTQTSTISQNDELANSLGGQIRHMVLKVCGYTERPNARVISLCKYSTYDFFLITSSIYDRFAEVATLSRNFALLSGLKASIRTSLLQRLISVMMQCGAVHLLERVVRSPVIVYIIFICICIVYLMFVQCVIENGEMSLSSDDLAPLTGETFQLTELLFSSCGVELQRDGDVLKTKLSESYQPRPLVLCLAIKGLASMANC</sequence>
<evidence type="ECO:0000256" key="2">
    <source>
        <dbReference type="ARBA" id="ARBA00009279"/>
    </source>
</evidence>
<evidence type="ECO:0000313" key="7">
    <source>
        <dbReference type="Proteomes" id="UP000694546"/>
    </source>
</evidence>
<dbReference type="GO" id="GO:0012501">
    <property type="term" value="P:programmed cell death"/>
    <property type="evidence" value="ECO:0007669"/>
    <property type="project" value="InterPro"/>
</dbReference>
<dbReference type="Proteomes" id="UP000694546">
    <property type="component" value="Chromosome 11"/>
</dbReference>
<protein>
    <submittedName>
        <fullName evidence="6">Gasdermin-E-like</fullName>
    </submittedName>
</protein>
<organism evidence="6 7">
    <name type="scientific">Gadus morhua</name>
    <name type="common">Atlantic cod</name>
    <dbReference type="NCBI Taxonomy" id="8049"/>
    <lineage>
        <taxon>Eukaryota</taxon>
        <taxon>Metazoa</taxon>
        <taxon>Chordata</taxon>
        <taxon>Craniata</taxon>
        <taxon>Vertebrata</taxon>
        <taxon>Euteleostomi</taxon>
        <taxon>Actinopterygii</taxon>
        <taxon>Neopterygii</taxon>
        <taxon>Teleostei</taxon>
        <taxon>Neoteleostei</taxon>
        <taxon>Acanthomorphata</taxon>
        <taxon>Zeiogadaria</taxon>
        <taxon>Gadariae</taxon>
        <taxon>Gadiformes</taxon>
        <taxon>Gadoidei</taxon>
        <taxon>Gadidae</taxon>
        <taxon>Gadus</taxon>
    </lineage>
</organism>
<comment type="subcellular location">
    <subcellularLocation>
        <location evidence="1">Endomembrane system</location>
    </subcellularLocation>
</comment>
<dbReference type="GO" id="GO:0005737">
    <property type="term" value="C:cytoplasm"/>
    <property type="evidence" value="ECO:0007669"/>
    <property type="project" value="TreeGrafter"/>
</dbReference>
<dbReference type="InterPro" id="IPR042377">
    <property type="entry name" value="GSDME"/>
</dbReference>
<dbReference type="AlphaFoldDB" id="A0A8C4Z1L6"/>
<dbReference type="PANTHER" id="PTHR15207:SF3">
    <property type="entry name" value="DEAFNESS, AUTOSOMAL DOMINANT 5-RELATED"/>
    <property type="match status" value="1"/>
</dbReference>
<keyword evidence="4" id="KW-0812">Transmembrane</keyword>
<feature type="transmembrane region" description="Helical" evidence="4">
    <location>
        <begin position="273"/>
        <end position="294"/>
    </location>
</feature>
<dbReference type="PANTHER" id="PTHR15207">
    <property type="entry name" value="NONSYNDROMIC HEARING IMPAIRMENT PROTEIN"/>
    <property type="match status" value="1"/>
</dbReference>
<dbReference type="GO" id="GO:0012505">
    <property type="term" value="C:endomembrane system"/>
    <property type="evidence" value="ECO:0007669"/>
    <property type="project" value="UniProtKB-SubCell"/>
</dbReference>
<accession>A0A8C4Z1L6</accession>
<reference evidence="6" key="2">
    <citation type="submission" date="2025-09" db="UniProtKB">
        <authorList>
            <consortium name="Ensembl"/>
        </authorList>
    </citation>
    <scope>IDENTIFICATION</scope>
</reference>
<evidence type="ECO:0000259" key="5">
    <source>
        <dbReference type="Pfam" id="PF04598"/>
    </source>
</evidence>
<dbReference type="Pfam" id="PF04598">
    <property type="entry name" value="Gasdermin"/>
    <property type="match status" value="1"/>
</dbReference>
<gene>
    <name evidence="6" type="primary">LOC115554548</name>
</gene>
<keyword evidence="4" id="KW-1133">Transmembrane helix</keyword>
<dbReference type="GeneTree" id="ENSGT00940000155880"/>
<dbReference type="InterPro" id="IPR040460">
    <property type="entry name" value="Gasdermin_pore"/>
</dbReference>
<comment type="similarity">
    <text evidence="2">Belongs to the gasdermin family.</text>
</comment>
<evidence type="ECO:0000313" key="6">
    <source>
        <dbReference type="Ensembl" id="ENSGMOP00000005364.2"/>
    </source>
</evidence>
<proteinExistence type="inferred from homology"/>
<keyword evidence="3 4" id="KW-0472">Membrane</keyword>
<feature type="domain" description="Gasdermin pore forming" evidence="5">
    <location>
        <begin position="1"/>
        <end position="206"/>
    </location>
</feature>
<keyword evidence="7" id="KW-1185">Reference proteome</keyword>